<comment type="caution">
    <text evidence="2">The sequence shown here is derived from an EMBL/GenBank/DDBJ whole genome shotgun (WGS) entry which is preliminary data.</text>
</comment>
<dbReference type="AlphaFoldDB" id="A0ABD3F8Y9"/>
<sequence>MAPPLLAVALVFRSRPEFDAITHVTSAVSAYVDSSVEQPLHKACKFGSVALLDRIWTSTVDLEPSGWGLWSVRNLLRTHKLYGKLQFTLCLLEAAKINSLDIAQWLFERFPYGVRRKVICEAAKAGALEILQFLRANGTVVSSEEEEEDGDGEWDEERENWERGRYIHVGGLDTTEAALAGHTDLVKWLYVRCKETAEMRSDYGSLDAAFITGSMELAQWLMDQVDLVDPEGHDALHGAAANGHIESLQWLEDNELYTEWDPGTLVKATKAGQLKVVQWIIDRDRQDDELGYESGPDEYDTGRTDDDSGHRGDDRSRRTYSTCLGGKTSLAIHAAAINGHLEVSKYLHANIEKPRNEAEEETEKRRLSKRIDELSRCFRLHVDSNTMDIVKKVSGETMMLTAERGFLDVVKWLYTEYHSDPTVTLFWVRGQVDENGYNEDVEEFDGVKSAFCSVVDATAGKGHLAIVKYLLQVGCKAENEQARQRRRTETKASKPPLPTTAVCTTVSMDAAAAHSHLDVVQWLHFNCSQGCTTTAIDLSAYNGHLETVKWLHANRNEGCSTDAMDGAAASGHLHVVKWLHEHTSEGCTTDAMDVAASGGHFEVLKWLHENRTEGCTIAAMDGVAAYGHFNIVKWLHRHEQKCSTPAMDGAAHSGHLRVLQWLFENRTEGFTGMAIRNAARHAEFETLLILHNIAQQGLTGNVEVMDTEQSDASISGYYLEMTEIFRPKLSRCCSSHRTSNIIGPPVILAAEVHDT</sequence>
<proteinExistence type="predicted"/>
<dbReference type="EMBL" id="JBIMZQ010000028">
    <property type="protein sequence ID" value="KAL3663193.1"/>
    <property type="molecule type" value="Genomic_DNA"/>
</dbReference>
<dbReference type="PANTHER" id="PTHR46586:SF3">
    <property type="entry name" value="ANKYRIN REPEAT-CONTAINING PROTEIN"/>
    <property type="match status" value="1"/>
</dbReference>
<feature type="compositionally biased region" description="Acidic residues" evidence="1">
    <location>
        <begin position="289"/>
        <end position="299"/>
    </location>
</feature>
<evidence type="ECO:0000313" key="3">
    <source>
        <dbReference type="Proteomes" id="UP001632037"/>
    </source>
</evidence>
<evidence type="ECO:0000313" key="2">
    <source>
        <dbReference type="EMBL" id="KAL3663193.1"/>
    </source>
</evidence>
<dbReference type="Gene3D" id="1.25.40.20">
    <property type="entry name" value="Ankyrin repeat-containing domain"/>
    <property type="match status" value="4"/>
</dbReference>
<feature type="region of interest" description="Disordered" evidence="1">
    <location>
        <begin position="288"/>
        <end position="318"/>
    </location>
</feature>
<dbReference type="InterPro" id="IPR036770">
    <property type="entry name" value="Ankyrin_rpt-contain_sf"/>
</dbReference>
<feature type="compositionally biased region" description="Basic and acidic residues" evidence="1">
    <location>
        <begin position="300"/>
        <end position="317"/>
    </location>
</feature>
<protein>
    <submittedName>
        <fullName evidence="2">Uncharacterized protein</fullName>
    </submittedName>
</protein>
<dbReference type="Pfam" id="PF12796">
    <property type="entry name" value="Ank_2"/>
    <property type="match status" value="1"/>
</dbReference>
<dbReference type="Pfam" id="PF13637">
    <property type="entry name" value="Ank_4"/>
    <property type="match status" value="2"/>
</dbReference>
<accession>A0ABD3F8Y9</accession>
<dbReference type="Proteomes" id="UP001632037">
    <property type="component" value="Unassembled WGS sequence"/>
</dbReference>
<dbReference type="PANTHER" id="PTHR46586">
    <property type="entry name" value="ANKYRIN REPEAT-CONTAINING PROTEIN"/>
    <property type="match status" value="1"/>
</dbReference>
<keyword evidence="3" id="KW-1185">Reference proteome</keyword>
<gene>
    <name evidence="2" type="ORF">V7S43_011603</name>
</gene>
<evidence type="ECO:0000256" key="1">
    <source>
        <dbReference type="SAM" id="MobiDB-lite"/>
    </source>
</evidence>
<organism evidence="2 3">
    <name type="scientific">Phytophthora oleae</name>
    <dbReference type="NCBI Taxonomy" id="2107226"/>
    <lineage>
        <taxon>Eukaryota</taxon>
        <taxon>Sar</taxon>
        <taxon>Stramenopiles</taxon>
        <taxon>Oomycota</taxon>
        <taxon>Peronosporomycetes</taxon>
        <taxon>Peronosporales</taxon>
        <taxon>Peronosporaceae</taxon>
        <taxon>Phytophthora</taxon>
    </lineage>
</organism>
<name>A0ABD3F8Y9_9STRA</name>
<reference evidence="2 3" key="1">
    <citation type="submission" date="2024-09" db="EMBL/GenBank/DDBJ databases">
        <title>Genome sequencing and assembly of Phytophthora oleae, isolate VK10A, causative agent of rot of olive drupes.</title>
        <authorList>
            <person name="Conti Taguali S."/>
            <person name="Riolo M."/>
            <person name="La Spada F."/>
            <person name="Cacciola S.O."/>
            <person name="Dionisio G."/>
        </authorList>
    </citation>
    <scope>NUCLEOTIDE SEQUENCE [LARGE SCALE GENOMIC DNA]</scope>
    <source>
        <strain evidence="2 3">VK10A</strain>
    </source>
</reference>
<dbReference type="InterPro" id="IPR002110">
    <property type="entry name" value="Ankyrin_rpt"/>
</dbReference>
<dbReference type="SUPFAM" id="SSF48403">
    <property type="entry name" value="Ankyrin repeat"/>
    <property type="match status" value="2"/>
</dbReference>
<dbReference type="InterPro" id="IPR052050">
    <property type="entry name" value="SecEffector_AnkRepeat"/>
</dbReference>